<keyword evidence="1" id="KW-0175">Coiled coil</keyword>
<reference evidence="4" key="1">
    <citation type="journal article" date="2023" name="Commun. Biol.">
        <title>Genome analysis of Parmales, the sister group of diatoms, reveals the evolutionary specialization of diatoms from phago-mixotrophs to photoautotrophs.</title>
        <authorList>
            <person name="Ban H."/>
            <person name="Sato S."/>
            <person name="Yoshikawa S."/>
            <person name="Yamada K."/>
            <person name="Nakamura Y."/>
            <person name="Ichinomiya M."/>
            <person name="Sato N."/>
            <person name="Blanc-Mathieu R."/>
            <person name="Endo H."/>
            <person name="Kuwata A."/>
            <person name="Ogata H."/>
        </authorList>
    </citation>
    <scope>NUCLEOTIDE SEQUENCE [LARGE SCALE GENOMIC DNA]</scope>
</reference>
<protein>
    <submittedName>
        <fullName evidence="3">Uncharacterized protein</fullName>
    </submittedName>
</protein>
<feature type="region of interest" description="Disordered" evidence="2">
    <location>
        <begin position="1"/>
        <end position="31"/>
    </location>
</feature>
<gene>
    <name evidence="3" type="ORF">TrCOL_g2880</name>
</gene>
<evidence type="ECO:0000313" key="4">
    <source>
        <dbReference type="Proteomes" id="UP001165065"/>
    </source>
</evidence>
<evidence type="ECO:0000256" key="2">
    <source>
        <dbReference type="SAM" id="MobiDB-lite"/>
    </source>
</evidence>
<feature type="region of interest" description="Disordered" evidence="2">
    <location>
        <begin position="881"/>
        <end position="908"/>
    </location>
</feature>
<feature type="coiled-coil region" evidence="1">
    <location>
        <begin position="663"/>
        <end position="701"/>
    </location>
</feature>
<proteinExistence type="predicted"/>
<sequence length="976" mass="109633">MSTDASPPQPSSSPPSSASPAPSSPITSIHVPTAHALTAEKDKSNREALRETLNKGMGGLMDVLVERICTLEAMLLEAKEEPDSADFGTQTGERTPQTKQEMIQIIMELQRRATKMEAHILEQDKTIKTLTFNVSGAGDDHNPSRSGSPTHAPLDQSLNSQGTIHDMLKVEVTEDMQELERQKEEHARKASETMKRLKDSALHSAQVRKEQEARRKEQEAEQQKIKEMQEQHAKEANELIRRNTEAANQKQREMEAMIMKMQKDFEERERKDREYKEKSERGAREMLKKAEEEAGEARKAVESLNIEMKAKQEEAVLEALKKKASEDKSAGLENDLALRALKAAEARQKMDPEKRERAKMRWKKAFRSVMSPAAIIKRAMGNFGKAKVTKSQTVVSRVEKVEEENGKIDNRLRQVEKLLKKQKVRMRREATAQLLRKKEARILKRKNERMANLWDDLSEAVLGTSLQIATANLNAMEQVERQAPVGNTEASHRNVVVKSLKIASEMEEITDIKLKQRLKSLAEKLSRPLSDDFQPLEVAKAIMGLLSDYDEELSFLRHVGSVHNAKESRGHMGSIVLPNDFVMMQIGKSGEEGEDLDGDDISVESGDEGERLLEKELMREEEETQPEHISLKEMLRLELHRLVSVHAASVGGSGDAKKFADLSSFMQSEIDRLEEANRQLNRLMEKKVGTLMKKCEELQSEQESMGTGLGGTYQGLEDKVADVKSLLEMKAEKERVLEINGAIVGVRDDLTSLKDKLPGKEITDTLKAVKKKVEAKMDKRDMKKFLRNMKKEESDPAVGKRCLSCDRPLGGGGDWATMGDFDTGGGRVKGGMSPNMPMQANYTSYQILPGNWSPAKASGRSPGGLKGNLNMYKDYAKPKSPYSRMAGTRPRSAHAKSSGLGESKYKYNQTKGRATDAIKYGREKPLHVTLFENDKVRKGKEMGRRKATEKNDEDALLSQWEATNPETHKLDEHDEI</sequence>
<dbReference type="Proteomes" id="UP001165065">
    <property type="component" value="Unassembled WGS sequence"/>
</dbReference>
<comment type="caution">
    <text evidence="3">The sequence shown here is derived from an EMBL/GenBank/DDBJ whole genome shotgun (WGS) entry which is preliminary data.</text>
</comment>
<name>A0A9W7GBG4_9STRA</name>
<feature type="region of interest" description="Disordered" evidence="2">
    <location>
        <begin position="265"/>
        <end position="286"/>
    </location>
</feature>
<feature type="region of interest" description="Disordered" evidence="2">
    <location>
        <begin position="180"/>
        <end position="229"/>
    </location>
</feature>
<keyword evidence="4" id="KW-1185">Reference proteome</keyword>
<evidence type="ECO:0000313" key="3">
    <source>
        <dbReference type="EMBL" id="GMI42642.1"/>
    </source>
</evidence>
<dbReference type="OrthoDB" id="10438462at2759"/>
<evidence type="ECO:0000256" key="1">
    <source>
        <dbReference type="SAM" id="Coils"/>
    </source>
</evidence>
<accession>A0A9W7GBG4</accession>
<feature type="compositionally biased region" description="Basic and acidic residues" evidence="2">
    <location>
        <begin position="937"/>
        <end position="950"/>
    </location>
</feature>
<feature type="compositionally biased region" description="Low complexity" evidence="2">
    <location>
        <begin position="14"/>
        <end position="25"/>
    </location>
</feature>
<dbReference type="AlphaFoldDB" id="A0A9W7GBG4"/>
<feature type="region of interest" description="Disordered" evidence="2">
    <location>
        <begin position="937"/>
        <end position="976"/>
    </location>
</feature>
<dbReference type="EMBL" id="BRYA01000178">
    <property type="protein sequence ID" value="GMI42642.1"/>
    <property type="molecule type" value="Genomic_DNA"/>
</dbReference>
<organism evidence="3 4">
    <name type="scientific">Triparma columacea</name>
    <dbReference type="NCBI Taxonomy" id="722753"/>
    <lineage>
        <taxon>Eukaryota</taxon>
        <taxon>Sar</taxon>
        <taxon>Stramenopiles</taxon>
        <taxon>Ochrophyta</taxon>
        <taxon>Bolidophyceae</taxon>
        <taxon>Parmales</taxon>
        <taxon>Triparmaceae</taxon>
        <taxon>Triparma</taxon>
    </lineage>
</organism>
<feature type="compositionally biased region" description="Basic and acidic residues" evidence="2">
    <location>
        <begin position="966"/>
        <end position="976"/>
    </location>
</feature>
<feature type="region of interest" description="Disordered" evidence="2">
    <location>
        <begin position="133"/>
        <end position="159"/>
    </location>
</feature>